<evidence type="ECO:0000256" key="2">
    <source>
        <dbReference type="ARBA" id="ARBA00022475"/>
    </source>
</evidence>
<feature type="transmembrane region" description="Helical" evidence="8">
    <location>
        <begin position="12"/>
        <end position="33"/>
    </location>
</feature>
<feature type="transmembrane region" description="Helical" evidence="8">
    <location>
        <begin position="205"/>
        <end position="229"/>
    </location>
</feature>
<dbReference type="GO" id="GO:0015648">
    <property type="term" value="F:lipid-linked peptidoglycan transporter activity"/>
    <property type="evidence" value="ECO:0007669"/>
    <property type="project" value="UniProtKB-UniRule"/>
</dbReference>
<dbReference type="PIRSF" id="PIRSF002869">
    <property type="entry name" value="MviN"/>
    <property type="match status" value="1"/>
</dbReference>
<dbReference type="Pfam" id="PF03023">
    <property type="entry name" value="MurJ"/>
    <property type="match status" value="1"/>
</dbReference>
<dbReference type="Proteomes" id="UP000231408">
    <property type="component" value="Unassembled WGS sequence"/>
</dbReference>
<dbReference type="AlphaFoldDB" id="A0A2G9ZNZ0"/>
<dbReference type="GO" id="GO:0008360">
    <property type="term" value="P:regulation of cell shape"/>
    <property type="evidence" value="ECO:0007669"/>
    <property type="project" value="UniProtKB-UniRule"/>
</dbReference>
<feature type="transmembrane region" description="Helical" evidence="8">
    <location>
        <begin position="494"/>
        <end position="515"/>
    </location>
</feature>
<organism evidence="10 11">
    <name type="scientific">Candidatus Falkowbacteria bacterium CG23_combo_of_CG06-09_8_20_14_all_41_10</name>
    <dbReference type="NCBI Taxonomy" id="1974571"/>
    <lineage>
        <taxon>Bacteria</taxon>
        <taxon>Candidatus Falkowiibacteriota</taxon>
    </lineage>
</organism>
<evidence type="ECO:0000256" key="3">
    <source>
        <dbReference type="ARBA" id="ARBA00022692"/>
    </source>
</evidence>
<feature type="transmembrane region" description="Helical" evidence="8">
    <location>
        <begin position="371"/>
        <end position="390"/>
    </location>
</feature>
<feature type="transmembrane region" description="Helical" evidence="8">
    <location>
        <begin position="60"/>
        <end position="83"/>
    </location>
</feature>
<feature type="transmembrane region" description="Helical" evidence="8">
    <location>
        <begin position="148"/>
        <end position="169"/>
    </location>
</feature>
<comment type="function">
    <text evidence="8 9">Involved in peptidoglycan biosynthesis. Transports lipid-linked peptidoglycan precursors from the inner to the outer leaflet of the cytoplasmic membrane.</text>
</comment>
<evidence type="ECO:0000256" key="1">
    <source>
        <dbReference type="ARBA" id="ARBA00004651"/>
    </source>
</evidence>
<keyword evidence="2 8" id="KW-1003">Cell membrane</keyword>
<evidence type="ECO:0000313" key="11">
    <source>
        <dbReference type="Proteomes" id="UP000231408"/>
    </source>
</evidence>
<feature type="transmembrane region" description="Helical" evidence="8">
    <location>
        <begin position="422"/>
        <end position="444"/>
    </location>
</feature>
<comment type="caution">
    <text evidence="10">The sequence shown here is derived from an EMBL/GenBank/DDBJ whole genome shotgun (WGS) entry which is preliminary data.</text>
</comment>
<dbReference type="InterPro" id="IPR004268">
    <property type="entry name" value="MurJ"/>
</dbReference>
<comment type="subcellular location">
    <subcellularLocation>
        <location evidence="1 8">Cell membrane</location>
        <topology evidence="1 8">Multi-pass membrane protein</topology>
    </subcellularLocation>
</comment>
<evidence type="ECO:0000313" key="10">
    <source>
        <dbReference type="EMBL" id="PIP34821.1"/>
    </source>
</evidence>
<dbReference type="PANTHER" id="PTHR47019:SF1">
    <property type="entry name" value="LIPID II FLIPPASE MURJ"/>
    <property type="match status" value="1"/>
</dbReference>
<proteinExistence type="inferred from homology"/>
<comment type="similarity">
    <text evidence="8 9">Belongs to the MurJ/MviN family.</text>
</comment>
<dbReference type="GO" id="GO:0034204">
    <property type="term" value="P:lipid translocation"/>
    <property type="evidence" value="ECO:0007669"/>
    <property type="project" value="TreeGrafter"/>
</dbReference>
<gene>
    <name evidence="10" type="primary">mviN</name>
    <name evidence="8" type="synonym">murJ</name>
    <name evidence="10" type="ORF">COX21_00815</name>
</gene>
<feature type="transmembrane region" description="Helical" evidence="8">
    <location>
        <begin position="456"/>
        <end position="474"/>
    </location>
</feature>
<dbReference type="InterPro" id="IPR051050">
    <property type="entry name" value="Lipid_II_flippase_MurJ/MviN"/>
</dbReference>
<dbReference type="GO" id="GO:0005886">
    <property type="term" value="C:plasma membrane"/>
    <property type="evidence" value="ECO:0007669"/>
    <property type="project" value="UniProtKB-SubCell"/>
</dbReference>
<name>A0A2G9ZNZ0_9BACT</name>
<dbReference type="UniPathway" id="UPA00219"/>
<dbReference type="EMBL" id="PCSE01000027">
    <property type="protein sequence ID" value="PIP34821.1"/>
    <property type="molecule type" value="Genomic_DNA"/>
</dbReference>
<reference evidence="10 11" key="1">
    <citation type="submission" date="2017-09" db="EMBL/GenBank/DDBJ databases">
        <title>Depth-based differentiation of microbial function through sediment-hosted aquifers and enrichment of novel symbionts in the deep terrestrial subsurface.</title>
        <authorList>
            <person name="Probst A.J."/>
            <person name="Ladd B."/>
            <person name="Jarett J.K."/>
            <person name="Geller-Mcgrath D.E."/>
            <person name="Sieber C.M."/>
            <person name="Emerson J.B."/>
            <person name="Anantharaman K."/>
            <person name="Thomas B.C."/>
            <person name="Malmstrom R."/>
            <person name="Stieglmeier M."/>
            <person name="Klingl A."/>
            <person name="Woyke T."/>
            <person name="Ryan C.M."/>
            <person name="Banfield J.F."/>
        </authorList>
    </citation>
    <scope>NUCLEOTIDE SEQUENCE [LARGE SCALE GENOMIC DNA]</scope>
    <source>
        <strain evidence="10">CG23_combo_of_CG06-09_8_20_14_all_41_10</strain>
    </source>
</reference>
<evidence type="ECO:0000256" key="8">
    <source>
        <dbReference type="HAMAP-Rule" id="MF_02078"/>
    </source>
</evidence>
<evidence type="ECO:0000256" key="5">
    <source>
        <dbReference type="ARBA" id="ARBA00022984"/>
    </source>
</evidence>
<evidence type="ECO:0000256" key="4">
    <source>
        <dbReference type="ARBA" id="ARBA00022960"/>
    </source>
</evidence>
<sequence length="547" mass="60003">MFKNLFSRQINSITMAAALVGVSSLLSRFLGVFRDRILAGQFGAGESLDIYYSAFRIPDLVYNLLILGALSAGFIPIFTGLIKDFKSYKSTGLFKYLNSEAWDLANNLLNILMLALIGLSVLGIIFAPNLIALISPGFSPEAKETTAALTRIMFLSPLFLGISGILGVVLQSFKNFLVYSLAPILYNVGIIVGALWLFPLMGIPGLAWGVVLGAFLHMVIQIPIVYNLGWRYRLAINFRNKNLIKIAQMMIPRTLSLAISQINLVIITIIASELVSGSLSVFNFANNLQSFPVGIFGISFAVAAFPALSAAAHDNKKMISHFSSATRQILFFIIPATVLLITLRAQIIRIILGTGSFDWEDTILTMDTLGFFALSLFAQAIIPLQTRLFYARQDSRTPFVIGIFVVITNIFLSLWLAGRLGVAGLALAFSMSSILNFVLLWVWLHVKIGNMDQTKILVSTAKFSAAGIAAGFVVQMMKNIVWPYIDMATFSGVLAQGIAAALFGLIAYLLVCALLRSEEFYDFLNLIKRKLSWRKVKVGDQGEARGL</sequence>
<dbReference type="PANTHER" id="PTHR47019">
    <property type="entry name" value="LIPID II FLIPPASE MURJ"/>
    <property type="match status" value="1"/>
</dbReference>
<protein>
    <recommendedName>
        <fullName evidence="8">Probable lipid II flippase MurJ</fullName>
    </recommendedName>
</protein>
<feature type="transmembrane region" description="Helical" evidence="8">
    <location>
        <begin position="329"/>
        <end position="351"/>
    </location>
</feature>
<feature type="transmembrane region" description="Helical" evidence="8">
    <location>
        <begin position="397"/>
        <end position="416"/>
    </location>
</feature>
<keyword evidence="8 9" id="KW-0961">Cell wall biogenesis/degradation</keyword>
<evidence type="ECO:0000256" key="7">
    <source>
        <dbReference type="ARBA" id="ARBA00023136"/>
    </source>
</evidence>
<feature type="transmembrane region" description="Helical" evidence="8">
    <location>
        <begin position="291"/>
        <end position="308"/>
    </location>
</feature>
<feature type="transmembrane region" description="Helical" evidence="8">
    <location>
        <begin position="250"/>
        <end position="271"/>
    </location>
</feature>
<feature type="transmembrane region" description="Helical" evidence="8">
    <location>
        <begin position="104"/>
        <end position="128"/>
    </location>
</feature>
<keyword evidence="7 8" id="KW-0472">Membrane</keyword>
<keyword evidence="3 8" id="KW-0812">Transmembrane</keyword>
<keyword evidence="6 8" id="KW-1133">Transmembrane helix</keyword>
<accession>A0A2G9ZNZ0</accession>
<dbReference type="NCBIfam" id="TIGR01695">
    <property type="entry name" value="murJ_mviN"/>
    <property type="match status" value="1"/>
</dbReference>
<keyword evidence="4 8" id="KW-0133">Cell shape</keyword>
<dbReference type="GO" id="GO:0071555">
    <property type="term" value="P:cell wall organization"/>
    <property type="evidence" value="ECO:0007669"/>
    <property type="project" value="UniProtKB-UniRule"/>
</dbReference>
<keyword evidence="8 9" id="KW-0813">Transport</keyword>
<dbReference type="PRINTS" id="PR01806">
    <property type="entry name" value="VIRFACTRMVIN"/>
</dbReference>
<feature type="transmembrane region" description="Helical" evidence="8">
    <location>
        <begin position="176"/>
        <end position="199"/>
    </location>
</feature>
<evidence type="ECO:0000256" key="9">
    <source>
        <dbReference type="PIRNR" id="PIRNR002869"/>
    </source>
</evidence>
<dbReference type="CDD" id="cd13123">
    <property type="entry name" value="MATE_MurJ_like"/>
    <property type="match status" value="1"/>
</dbReference>
<evidence type="ECO:0000256" key="6">
    <source>
        <dbReference type="ARBA" id="ARBA00022989"/>
    </source>
</evidence>
<dbReference type="HAMAP" id="MF_02078">
    <property type="entry name" value="MurJ_MviN"/>
    <property type="match status" value="1"/>
</dbReference>
<comment type="pathway">
    <text evidence="8">Cell wall biogenesis; peptidoglycan biosynthesis.</text>
</comment>
<keyword evidence="5 8" id="KW-0573">Peptidoglycan synthesis</keyword>
<dbReference type="GO" id="GO:0009252">
    <property type="term" value="P:peptidoglycan biosynthetic process"/>
    <property type="evidence" value="ECO:0007669"/>
    <property type="project" value="UniProtKB-UniRule"/>
</dbReference>